<evidence type="ECO:0000313" key="1">
    <source>
        <dbReference type="EMBL" id="KAF4391303.1"/>
    </source>
</evidence>
<name>A0A7J6H7P9_CANSA</name>
<accession>A0A7J6H7P9</accession>
<evidence type="ECO:0000313" key="2">
    <source>
        <dbReference type="Proteomes" id="UP000583929"/>
    </source>
</evidence>
<dbReference type="Proteomes" id="UP000583929">
    <property type="component" value="Unassembled WGS sequence"/>
</dbReference>
<comment type="caution">
    <text evidence="1">The sequence shown here is derived from an EMBL/GenBank/DDBJ whole genome shotgun (WGS) entry which is preliminary data.</text>
</comment>
<protein>
    <submittedName>
        <fullName evidence="1">Uncharacterized protein</fullName>
    </submittedName>
</protein>
<sequence length="110" mass="12913">MSRFKFFELTEFCTGCRGCCSVRCFLVNDPFLVSTILRIVKNVVHSINFFTFYCLHRHDQGTTRMPQKRYGKEFTTLPLLNLFILLGGIKKLDYANCSLWDNNFDQFAHL</sequence>
<gene>
    <name evidence="1" type="ORF">G4B88_016613</name>
</gene>
<reference evidence="1 2" key="1">
    <citation type="journal article" date="2020" name="bioRxiv">
        <title>Sequence and annotation of 42 cannabis genomes reveals extensive copy number variation in cannabinoid synthesis and pathogen resistance genes.</title>
        <authorList>
            <person name="Mckernan K.J."/>
            <person name="Helbert Y."/>
            <person name="Kane L.T."/>
            <person name="Ebling H."/>
            <person name="Zhang L."/>
            <person name="Liu B."/>
            <person name="Eaton Z."/>
            <person name="Mclaughlin S."/>
            <person name="Kingan S."/>
            <person name="Baybayan P."/>
            <person name="Concepcion G."/>
            <person name="Jordan M."/>
            <person name="Riva A."/>
            <person name="Barbazuk W."/>
            <person name="Harkins T."/>
        </authorList>
    </citation>
    <scope>NUCLEOTIDE SEQUENCE [LARGE SCALE GENOMIC DNA]</scope>
    <source>
        <strain evidence="2">cv. Jamaican Lion 4</strain>
        <tissue evidence="1">Leaf</tissue>
    </source>
</reference>
<dbReference type="AlphaFoldDB" id="A0A7J6H7P9"/>
<proteinExistence type="predicted"/>
<dbReference type="EMBL" id="JAATIQ010000060">
    <property type="protein sequence ID" value="KAF4391303.1"/>
    <property type="molecule type" value="Genomic_DNA"/>
</dbReference>
<organism evidence="1 2">
    <name type="scientific">Cannabis sativa</name>
    <name type="common">Hemp</name>
    <name type="synonym">Marijuana</name>
    <dbReference type="NCBI Taxonomy" id="3483"/>
    <lineage>
        <taxon>Eukaryota</taxon>
        <taxon>Viridiplantae</taxon>
        <taxon>Streptophyta</taxon>
        <taxon>Embryophyta</taxon>
        <taxon>Tracheophyta</taxon>
        <taxon>Spermatophyta</taxon>
        <taxon>Magnoliopsida</taxon>
        <taxon>eudicotyledons</taxon>
        <taxon>Gunneridae</taxon>
        <taxon>Pentapetalae</taxon>
        <taxon>rosids</taxon>
        <taxon>fabids</taxon>
        <taxon>Rosales</taxon>
        <taxon>Cannabaceae</taxon>
        <taxon>Cannabis</taxon>
    </lineage>
</organism>
<keyword evidence="2" id="KW-1185">Reference proteome</keyword>